<organism evidence="1">
    <name type="scientific">Daucus carota subsp. sativus</name>
    <name type="common">Carrot</name>
    <dbReference type="NCBI Taxonomy" id="79200"/>
    <lineage>
        <taxon>Eukaryota</taxon>
        <taxon>Viridiplantae</taxon>
        <taxon>Streptophyta</taxon>
        <taxon>Embryophyta</taxon>
        <taxon>Tracheophyta</taxon>
        <taxon>Spermatophyta</taxon>
        <taxon>Magnoliopsida</taxon>
        <taxon>eudicotyledons</taxon>
        <taxon>Gunneridae</taxon>
        <taxon>Pentapetalae</taxon>
        <taxon>asterids</taxon>
        <taxon>campanulids</taxon>
        <taxon>Apiales</taxon>
        <taxon>Apiaceae</taxon>
        <taxon>Apioideae</taxon>
        <taxon>Scandiceae</taxon>
        <taxon>Daucinae</taxon>
        <taxon>Daucus</taxon>
        <taxon>Daucus sect. Daucus</taxon>
    </lineage>
</organism>
<protein>
    <submittedName>
        <fullName evidence="1">Uncharacterized protein</fullName>
    </submittedName>
</protein>
<dbReference type="AlphaFoldDB" id="A0A164TKR7"/>
<comment type="caution">
    <text evidence="1">The sequence shown here is derived from an EMBL/GenBank/DDBJ whole genome shotgun (WGS) entry which is preliminary data.</text>
</comment>
<name>A0A164TKR7_DAUCS</name>
<proteinExistence type="predicted"/>
<reference evidence="1" key="1">
    <citation type="journal article" date="2016" name="Nat. Genet.">
        <title>A high-quality carrot genome assembly provides new insights into carotenoid accumulation and asterid genome evolution.</title>
        <authorList>
            <person name="Iorizzo M."/>
            <person name="Ellison S."/>
            <person name="Senalik D."/>
            <person name="Zeng P."/>
            <person name="Satapoomin P."/>
            <person name="Huang J."/>
            <person name="Bowman M."/>
            <person name="Iovene M."/>
            <person name="Sanseverino W."/>
            <person name="Cavagnaro P."/>
            <person name="Yildiz M."/>
            <person name="Macko-Podgorni A."/>
            <person name="Moranska E."/>
            <person name="Grzebelus E."/>
            <person name="Grzebelus D."/>
            <person name="Ashrafi H."/>
            <person name="Zheng Z."/>
            <person name="Cheng S."/>
            <person name="Spooner D."/>
            <person name="Van Deynze A."/>
            <person name="Simon P."/>
        </authorList>
    </citation>
    <scope>NUCLEOTIDE SEQUENCE [LARGE SCALE GENOMIC DNA]</scope>
    <source>
        <tissue evidence="1">Leaf</tissue>
    </source>
</reference>
<evidence type="ECO:0000313" key="1">
    <source>
        <dbReference type="EMBL" id="KZM87658.1"/>
    </source>
</evidence>
<sequence length="241" mass="26557">MIDLTVPSRVRTEAVDPVDTTLGMEEPVTSVYATLPELTQVPTLSAPLTTPLPVHTTVREDDYIMVDLDRHFHPTLPKITALIPSVSNVALTDYKTLTPAVIGATTEQMPSPIYATIEPETHVPLAAISPMLGSSGTETPVCDTAPPVPTIPVSFATSDLGELFAPFPVTTMGQMEDPIATILAFLFEEPRLMYDELYARYREIFETRDTLLRIIVNSRPVATISEEGVRLLRWYVRPLPP</sequence>
<accession>A0A164TKR7</accession>
<gene>
    <name evidence="1" type="ORF">DCAR_024759</name>
</gene>
<dbReference type="EMBL" id="LNRQ01000007">
    <property type="protein sequence ID" value="KZM87658.1"/>
    <property type="molecule type" value="Genomic_DNA"/>
</dbReference>
<dbReference type="Gramene" id="KZM87658">
    <property type="protein sequence ID" value="KZM87658"/>
    <property type="gene ID" value="DCAR_024759"/>
</dbReference>